<feature type="domain" description="TonB-dependent receptor plug" evidence="16">
    <location>
        <begin position="61"/>
        <end position="175"/>
    </location>
</feature>
<comment type="subcellular location">
    <subcellularLocation>
        <location evidence="1 11">Cell outer membrane</location>
        <topology evidence="1 11">Multi-pass membrane protein</topology>
    </subcellularLocation>
</comment>
<evidence type="ECO:0000256" key="10">
    <source>
        <dbReference type="ARBA" id="ARBA00023237"/>
    </source>
</evidence>
<feature type="domain" description="TonB-dependent receptor-like beta-barrel" evidence="15">
    <location>
        <begin position="280"/>
        <end position="706"/>
    </location>
</feature>
<evidence type="ECO:0000256" key="8">
    <source>
        <dbReference type="ARBA" id="ARBA00023136"/>
    </source>
</evidence>
<dbReference type="InterPro" id="IPR039426">
    <property type="entry name" value="TonB-dep_rcpt-like"/>
</dbReference>
<keyword evidence="5 11" id="KW-0812">Transmembrane</keyword>
<evidence type="ECO:0000256" key="4">
    <source>
        <dbReference type="ARBA" id="ARBA00022452"/>
    </source>
</evidence>
<evidence type="ECO:0000256" key="2">
    <source>
        <dbReference type="ARBA" id="ARBA00009810"/>
    </source>
</evidence>
<dbReference type="RefSeq" id="WP_006699427.1">
    <property type="nucleotide sequence ID" value="NZ_AMQQ01000025.1"/>
</dbReference>
<dbReference type="PANTHER" id="PTHR30069">
    <property type="entry name" value="TONB-DEPENDENT OUTER MEMBRANE RECEPTOR"/>
    <property type="match status" value="1"/>
</dbReference>
<keyword evidence="9 17" id="KW-0675">Receptor</keyword>
<dbReference type="InterPro" id="IPR036942">
    <property type="entry name" value="Beta-barrel_TonB_sf"/>
</dbReference>
<keyword evidence="7 12" id="KW-0798">TonB box</keyword>
<comment type="similarity">
    <text evidence="2 11 12">Belongs to the TonB-dependent receptor family.</text>
</comment>
<evidence type="ECO:0000256" key="6">
    <source>
        <dbReference type="ARBA" id="ARBA00022729"/>
    </source>
</evidence>
<evidence type="ECO:0000256" key="9">
    <source>
        <dbReference type="ARBA" id="ARBA00023170"/>
    </source>
</evidence>
<evidence type="ECO:0000256" key="12">
    <source>
        <dbReference type="RuleBase" id="RU003357"/>
    </source>
</evidence>
<keyword evidence="3 11" id="KW-0813">Transport</keyword>
<protein>
    <submittedName>
        <fullName evidence="17">Outer membrane heme receptor</fullName>
    </submittedName>
</protein>
<keyword evidence="6 14" id="KW-0732">Signal</keyword>
<sequence length="750" mass="81160">MSISRTHSALLLCTAMSLLPLTGHAQAQAQAQDAASGTNGTTTLEKIVVKGKRVKSANAVADTPLASQTTAEDIRKKDIGSIKDLGNSTEPGVDYVDAKPGRPGGLFIRGLGGARVVTLIDNIPVPYFNNFARQGQATTTLSDTSSSFDFSSLSTVDVVRGADSSRIGSGALGGALVLRTLEPEDLIGEGRDWGGVAKTTYDSEDRSVGGSLAVAKKIENTSVLFQGSYKRGNETDNKGTADIYGTRRTKPNPADTYESNLMFKIRQDLEGGHRIGLTAERYSLRDRSDMKTLQGVSVSGSTYRIGDYRGYEDTERDRVSLDYEYEAPSTDSVIDAANLSLYWTRLSKESGAGDRLTNNSLYIREDSMRNSAFGIVGGLESGFELGGVQHTVRFGGNAMTTDFSQELFANTAGSTSSSQSDMPDVSGKSLGLYLDDEIAFGNGFRLTPGLRFDSYDYDPDGSVSTNSGYRTFGLPSGNSGSRFSPKLLATYDVTPELQLFAQWSMAYRAPTINELYLNFSNVSSGYAVVGNSALNPETSNGFEIGANYASGDLTGSLTLFHNKYKNFIEQYTTSTTLFPGFGGRGNGSLFTYRNRNNVEISGVEAKVRKDLANGFFAHASLAYAYGKDTDTNEFIRTVAPFKSVLGVGYAQDVWGTELTGVFSAGMRDDRVANTFDAPGYGVFNLTGWWEPEQTKGLRIQAGIYNLFDRKYWNAVGVRDVNPNSVSTVNQPVDFYTEAGRTFKISLTQKF</sequence>
<name>A0ABP2RQD5_RHILU</name>
<gene>
    <name evidence="17" type="ORF">C241_17615</name>
</gene>
<evidence type="ECO:0000259" key="16">
    <source>
        <dbReference type="Pfam" id="PF07715"/>
    </source>
</evidence>
<feature type="region of interest" description="Disordered" evidence="13">
    <location>
        <begin position="229"/>
        <end position="251"/>
    </location>
</feature>
<dbReference type="InterPro" id="IPR011276">
    <property type="entry name" value="TonB_haem/Hb_rcpt"/>
</dbReference>
<dbReference type="Pfam" id="PF07715">
    <property type="entry name" value="Plug"/>
    <property type="match status" value="1"/>
</dbReference>
<comment type="caution">
    <text evidence="17">The sequence shown here is derived from an EMBL/GenBank/DDBJ whole genome shotgun (WGS) entry which is preliminary data.</text>
</comment>
<evidence type="ECO:0000256" key="1">
    <source>
        <dbReference type="ARBA" id="ARBA00004571"/>
    </source>
</evidence>
<keyword evidence="4 11" id="KW-1134">Transmembrane beta strand</keyword>
<dbReference type="Proteomes" id="UP000017668">
    <property type="component" value="Unassembled WGS sequence"/>
</dbReference>
<evidence type="ECO:0000256" key="3">
    <source>
        <dbReference type="ARBA" id="ARBA00022448"/>
    </source>
</evidence>
<dbReference type="CDD" id="cd01347">
    <property type="entry name" value="ligand_gated_channel"/>
    <property type="match status" value="1"/>
</dbReference>
<dbReference type="EMBL" id="AMQQ01000025">
    <property type="protein sequence ID" value="EKJ94609.1"/>
    <property type="molecule type" value="Genomic_DNA"/>
</dbReference>
<feature type="signal peptide" evidence="14">
    <location>
        <begin position="1"/>
        <end position="25"/>
    </location>
</feature>
<dbReference type="SUPFAM" id="SSF56935">
    <property type="entry name" value="Porins"/>
    <property type="match status" value="1"/>
</dbReference>
<evidence type="ECO:0000256" key="14">
    <source>
        <dbReference type="SAM" id="SignalP"/>
    </source>
</evidence>
<dbReference type="PROSITE" id="PS52016">
    <property type="entry name" value="TONB_DEPENDENT_REC_3"/>
    <property type="match status" value="1"/>
</dbReference>
<evidence type="ECO:0000256" key="13">
    <source>
        <dbReference type="SAM" id="MobiDB-lite"/>
    </source>
</evidence>
<evidence type="ECO:0000256" key="7">
    <source>
        <dbReference type="ARBA" id="ARBA00023077"/>
    </source>
</evidence>
<evidence type="ECO:0000256" key="5">
    <source>
        <dbReference type="ARBA" id="ARBA00022692"/>
    </source>
</evidence>
<keyword evidence="10 11" id="KW-0998">Cell outer membrane</keyword>
<dbReference type="Gene3D" id="2.40.170.20">
    <property type="entry name" value="TonB-dependent receptor, beta-barrel domain"/>
    <property type="match status" value="1"/>
</dbReference>
<evidence type="ECO:0000259" key="15">
    <source>
        <dbReference type="Pfam" id="PF00593"/>
    </source>
</evidence>
<keyword evidence="8 11" id="KW-0472">Membrane</keyword>
<dbReference type="NCBIfam" id="TIGR01786">
    <property type="entry name" value="TonB-hemlactrns"/>
    <property type="match status" value="1"/>
</dbReference>
<dbReference type="InterPro" id="IPR037066">
    <property type="entry name" value="Plug_dom_sf"/>
</dbReference>
<dbReference type="InterPro" id="IPR000531">
    <property type="entry name" value="Beta-barrel_TonB"/>
</dbReference>
<feature type="chain" id="PRO_5045588531" evidence="14">
    <location>
        <begin position="26"/>
        <end position="750"/>
    </location>
</feature>
<dbReference type="Pfam" id="PF00593">
    <property type="entry name" value="TonB_dep_Rec_b-barrel"/>
    <property type="match status" value="1"/>
</dbReference>
<reference evidence="17 18" key="1">
    <citation type="journal article" date="2013" name="Genome Announc.">
        <title>Genome Sequence of Rhizobium lupini HPC(L) Isolated from Saline Desert Soil, Kutch (Gujarat).</title>
        <authorList>
            <person name="Agarwal L."/>
            <person name="Purohit H.J."/>
        </authorList>
    </citation>
    <scope>NUCLEOTIDE SEQUENCE [LARGE SCALE GENOMIC DNA]</scope>
    <source>
        <strain evidence="18">HPC(L)</strain>
    </source>
</reference>
<dbReference type="InterPro" id="IPR012910">
    <property type="entry name" value="Plug_dom"/>
</dbReference>
<organism evidence="17 18">
    <name type="scientific">Bradyrhizobium lupini HPC(L)</name>
    <dbReference type="NCBI Taxonomy" id="1229491"/>
    <lineage>
        <taxon>Bacteria</taxon>
        <taxon>Pseudomonadati</taxon>
        <taxon>Pseudomonadota</taxon>
        <taxon>Alphaproteobacteria</taxon>
        <taxon>Hyphomicrobiales</taxon>
        <taxon>Nitrobacteraceae</taxon>
        <taxon>Bradyrhizobium</taxon>
    </lineage>
</organism>
<evidence type="ECO:0000256" key="11">
    <source>
        <dbReference type="PROSITE-ProRule" id="PRU01360"/>
    </source>
</evidence>
<evidence type="ECO:0000313" key="17">
    <source>
        <dbReference type="EMBL" id="EKJ94609.1"/>
    </source>
</evidence>
<keyword evidence="18" id="KW-1185">Reference proteome</keyword>
<dbReference type="PANTHER" id="PTHR30069:SF29">
    <property type="entry name" value="HEMOGLOBIN AND HEMOGLOBIN-HAPTOGLOBIN-BINDING PROTEIN 1-RELATED"/>
    <property type="match status" value="1"/>
</dbReference>
<accession>A0ABP2RQD5</accession>
<evidence type="ECO:0000313" key="18">
    <source>
        <dbReference type="Proteomes" id="UP000017668"/>
    </source>
</evidence>
<proteinExistence type="inferred from homology"/>
<dbReference type="Gene3D" id="2.170.130.10">
    <property type="entry name" value="TonB-dependent receptor, plug domain"/>
    <property type="match status" value="1"/>
</dbReference>
<dbReference type="NCBIfam" id="TIGR01785">
    <property type="entry name" value="TonB-hemin"/>
    <property type="match status" value="1"/>
</dbReference>
<dbReference type="InterPro" id="IPR010949">
    <property type="entry name" value="TonB_Hb/transfer/lactofer_rcpt"/>
</dbReference>